<evidence type="ECO:0000313" key="2">
    <source>
        <dbReference type="EMBL" id="KIK22718.1"/>
    </source>
</evidence>
<dbReference type="AlphaFoldDB" id="A0A0C9ZSI7"/>
<name>A0A0C9ZSI7_9AGAM</name>
<proteinExistence type="predicted"/>
<evidence type="ECO:0000256" key="1">
    <source>
        <dbReference type="SAM" id="SignalP"/>
    </source>
</evidence>
<sequence>MLSRVNLFSSYLVCLSLWSLFVAASPLPAIVPYTEGIELFRDVLARGDDIVVADRAAGVDGLAKREPDPLPGEGTDVEERICRFGCL</sequence>
<feature type="signal peptide" evidence="1">
    <location>
        <begin position="1"/>
        <end position="24"/>
    </location>
</feature>
<organism evidence="2 3">
    <name type="scientific">Pisolithus microcarpus 441</name>
    <dbReference type="NCBI Taxonomy" id="765257"/>
    <lineage>
        <taxon>Eukaryota</taxon>
        <taxon>Fungi</taxon>
        <taxon>Dikarya</taxon>
        <taxon>Basidiomycota</taxon>
        <taxon>Agaricomycotina</taxon>
        <taxon>Agaricomycetes</taxon>
        <taxon>Agaricomycetidae</taxon>
        <taxon>Boletales</taxon>
        <taxon>Sclerodermatineae</taxon>
        <taxon>Pisolithaceae</taxon>
        <taxon>Pisolithus</taxon>
    </lineage>
</organism>
<evidence type="ECO:0000313" key="3">
    <source>
        <dbReference type="Proteomes" id="UP000054018"/>
    </source>
</evidence>
<reference evidence="3" key="2">
    <citation type="submission" date="2015-01" db="EMBL/GenBank/DDBJ databases">
        <title>Evolutionary Origins and Diversification of the Mycorrhizal Mutualists.</title>
        <authorList>
            <consortium name="DOE Joint Genome Institute"/>
            <consortium name="Mycorrhizal Genomics Consortium"/>
            <person name="Kohler A."/>
            <person name="Kuo A."/>
            <person name="Nagy L.G."/>
            <person name="Floudas D."/>
            <person name="Copeland A."/>
            <person name="Barry K.W."/>
            <person name="Cichocki N."/>
            <person name="Veneault-Fourrey C."/>
            <person name="LaButti K."/>
            <person name="Lindquist E.A."/>
            <person name="Lipzen A."/>
            <person name="Lundell T."/>
            <person name="Morin E."/>
            <person name="Murat C."/>
            <person name="Riley R."/>
            <person name="Ohm R."/>
            <person name="Sun H."/>
            <person name="Tunlid A."/>
            <person name="Henrissat B."/>
            <person name="Grigoriev I.V."/>
            <person name="Hibbett D.S."/>
            <person name="Martin F."/>
        </authorList>
    </citation>
    <scope>NUCLEOTIDE SEQUENCE [LARGE SCALE GENOMIC DNA]</scope>
    <source>
        <strain evidence="3">441</strain>
    </source>
</reference>
<dbReference type="EMBL" id="KN833736">
    <property type="protein sequence ID" value="KIK22718.1"/>
    <property type="molecule type" value="Genomic_DNA"/>
</dbReference>
<keyword evidence="1" id="KW-0732">Signal</keyword>
<dbReference type="HOGENOM" id="CLU_2414205_0_0_1"/>
<dbReference type="Proteomes" id="UP000054018">
    <property type="component" value="Unassembled WGS sequence"/>
</dbReference>
<feature type="chain" id="PRO_5002218208" evidence="1">
    <location>
        <begin position="25"/>
        <end position="87"/>
    </location>
</feature>
<gene>
    <name evidence="2" type="ORF">PISMIDRAFT_11426</name>
</gene>
<dbReference type="OrthoDB" id="2630739at2759"/>
<keyword evidence="3" id="KW-1185">Reference proteome</keyword>
<protein>
    <submittedName>
        <fullName evidence="2">Uncharacterized protein</fullName>
    </submittedName>
</protein>
<accession>A0A0C9ZSI7</accession>
<reference evidence="2 3" key="1">
    <citation type="submission" date="2014-04" db="EMBL/GenBank/DDBJ databases">
        <authorList>
            <consortium name="DOE Joint Genome Institute"/>
            <person name="Kuo A."/>
            <person name="Kohler A."/>
            <person name="Costa M.D."/>
            <person name="Nagy L.G."/>
            <person name="Floudas D."/>
            <person name="Copeland A."/>
            <person name="Barry K.W."/>
            <person name="Cichocki N."/>
            <person name="Veneault-Fourrey C."/>
            <person name="LaButti K."/>
            <person name="Lindquist E.A."/>
            <person name="Lipzen A."/>
            <person name="Lundell T."/>
            <person name="Morin E."/>
            <person name="Murat C."/>
            <person name="Sun H."/>
            <person name="Tunlid A."/>
            <person name="Henrissat B."/>
            <person name="Grigoriev I.V."/>
            <person name="Hibbett D.S."/>
            <person name="Martin F."/>
            <person name="Nordberg H.P."/>
            <person name="Cantor M.N."/>
            <person name="Hua S.X."/>
        </authorList>
    </citation>
    <scope>NUCLEOTIDE SEQUENCE [LARGE SCALE GENOMIC DNA]</scope>
    <source>
        <strain evidence="2 3">441</strain>
    </source>
</reference>